<reference evidence="2 3" key="1">
    <citation type="submission" date="2016-07" db="EMBL/GenBank/DDBJ databases">
        <title>Pervasive Adenine N6-methylation of Active Genes in Fungi.</title>
        <authorList>
            <consortium name="DOE Joint Genome Institute"/>
            <person name="Mondo S.J."/>
            <person name="Dannebaum R.O."/>
            <person name="Kuo R.C."/>
            <person name="Labutti K."/>
            <person name="Haridas S."/>
            <person name="Kuo A."/>
            <person name="Salamov A."/>
            <person name="Ahrendt S.R."/>
            <person name="Lipzen A."/>
            <person name="Sullivan W."/>
            <person name="Andreopoulos W.B."/>
            <person name="Clum A."/>
            <person name="Lindquist E."/>
            <person name="Daum C."/>
            <person name="Ramamoorthy G.K."/>
            <person name="Gryganskyi A."/>
            <person name="Culley D."/>
            <person name="Magnuson J.K."/>
            <person name="James T.Y."/>
            <person name="O'Malley M.A."/>
            <person name="Stajich J.E."/>
            <person name="Spatafora J.W."/>
            <person name="Visel A."/>
            <person name="Grigoriev I.V."/>
        </authorList>
    </citation>
    <scope>NUCLEOTIDE SEQUENCE [LARGE SCALE GENOMIC DNA]</scope>
    <source>
        <strain evidence="2 3">NRRL 1336</strain>
    </source>
</reference>
<sequence length="117" mass="13166">MRVVSHEDQQGASDYAMKGFALGIAQWAGVGVFASGLLYAFAPWYRRTQTVNKFYIVMCFGLGGGAYKSDRYMVNYERRGRADMLDTETRKQYDRIYGNNKDVQEESPMVPVAAPAS</sequence>
<dbReference type="STRING" id="90262.A0A1X2I7L7"/>
<feature type="transmembrane region" description="Helical" evidence="1">
    <location>
        <begin position="20"/>
        <end position="42"/>
    </location>
</feature>
<gene>
    <name evidence="2" type="ORF">BCR42DRAFT_494168</name>
</gene>
<keyword evidence="1" id="KW-1133">Transmembrane helix</keyword>
<comment type="caution">
    <text evidence="2">The sequence shown here is derived from an EMBL/GenBank/DDBJ whole genome shotgun (WGS) entry which is preliminary data.</text>
</comment>
<keyword evidence="1" id="KW-0472">Membrane</keyword>
<keyword evidence="1" id="KW-0812">Transmembrane</keyword>
<dbReference type="EMBL" id="MCGE01000022">
    <property type="protein sequence ID" value="ORZ11130.1"/>
    <property type="molecule type" value="Genomic_DNA"/>
</dbReference>
<dbReference type="AlphaFoldDB" id="A0A1X2I7L7"/>
<name>A0A1X2I7L7_9FUNG</name>
<keyword evidence="3" id="KW-1185">Reference proteome</keyword>
<accession>A0A1X2I7L7</accession>
<evidence type="ECO:0000313" key="3">
    <source>
        <dbReference type="Proteomes" id="UP000193560"/>
    </source>
</evidence>
<protein>
    <submittedName>
        <fullName evidence="2">Uncharacterized protein</fullName>
    </submittedName>
</protein>
<evidence type="ECO:0000256" key="1">
    <source>
        <dbReference type="SAM" id="Phobius"/>
    </source>
</evidence>
<dbReference type="Proteomes" id="UP000193560">
    <property type="component" value="Unassembled WGS sequence"/>
</dbReference>
<proteinExistence type="predicted"/>
<organism evidence="2 3">
    <name type="scientific">Absidia repens</name>
    <dbReference type="NCBI Taxonomy" id="90262"/>
    <lineage>
        <taxon>Eukaryota</taxon>
        <taxon>Fungi</taxon>
        <taxon>Fungi incertae sedis</taxon>
        <taxon>Mucoromycota</taxon>
        <taxon>Mucoromycotina</taxon>
        <taxon>Mucoromycetes</taxon>
        <taxon>Mucorales</taxon>
        <taxon>Cunninghamellaceae</taxon>
        <taxon>Absidia</taxon>
    </lineage>
</organism>
<evidence type="ECO:0000313" key="2">
    <source>
        <dbReference type="EMBL" id="ORZ11130.1"/>
    </source>
</evidence>
<dbReference type="OrthoDB" id="2326382at2759"/>